<dbReference type="RefSeq" id="WP_188685116.1">
    <property type="nucleotide sequence ID" value="NZ_BMKX01000003.1"/>
</dbReference>
<evidence type="ECO:0000313" key="2">
    <source>
        <dbReference type="Proteomes" id="UP000606115"/>
    </source>
</evidence>
<dbReference type="GeneID" id="303304107"/>
<organism evidence="1 2">
    <name type="scientific">Glutamicibacter ardleyensis</name>
    <dbReference type="NCBI Taxonomy" id="225894"/>
    <lineage>
        <taxon>Bacteria</taxon>
        <taxon>Bacillati</taxon>
        <taxon>Actinomycetota</taxon>
        <taxon>Actinomycetes</taxon>
        <taxon>Micrococcales</taxon>
        <taxon>Micrococcaceae</taxon>
        <taxon>Glutamicibacter</taxon>
    </lineage>
</organism>
<comment type="caution">
    <text evidence="1">The sequence shown here is derived from an EMBL/GenBank/DDBJ whole genome shotgun (WGS) entry which is preliminary data.</text>
</comment>
<protein>
    <submittedName>
        <fullName evidence="1">Uncharacterized protein</fullName>
    </submittedName>
</protein>
<keyword evidence="2" id="KW-1185">Reference proteome</keyword>
<proteinExistence type="predicted"/>
<reference evidence="2" key="1">
    <citation type="journal article" date="2019" name="Int. J. Syst. Evol. Microbiol.">
        <title>The Global Catalogue of Microorganisms (GCM) 10K type strain sequencing project: providing services to taxonomists for standard genome sequencing and annotation.</title>
        <authorList>
            <consortium name="The Broad Institute Genomics Platform"/>
            <consortium name="The Broad Institute Genome Sequencing Center for Infectious Disease"/>
            <person name="Wu L."/>
            <person name="Ma J."/>
        </authorList>
    </citation>
    <scope>NUCLEOTIDE SEQUENCE [LARGE SCALE GENOMIC DNA]</scope>
    <source>
        <strain evidence="2">CGMCC 1.3685</strain>
    </source>
</reference>
<sequence>MPKNNPKPDFLTELARYNAINAVQATFSEMKKTARRLERAFNDRADKAVEAAEFLALAYEKEYSDITGETAVAHAMNPKECDHHKSVERRLMAA</sequence>
<gene>
    <name evidence="1" type="ORF">GCM10007173_17420</name>
</gene>
<dbReference type="EMBL" id="BMKX01000003">
    <property type="protein sequence ID" value="GGJ59168.1"/>
    <property type="molecule type" value="Genomic_DNA"/>
</dbReference>
<accession>A0ABQ2DKZ0</accession>
<evidence type="ECO:0000313" key="1">
    <source>
        <dbReference type="EMBL" id="GGJ59168.1"/>
    </source>
</evidence>
<name>A0ABQ2DKZ0_9MICC</name>
<dbReference type="Proteomes" id="UP000606115">
    <property type="component" value="Unassembled WGS sequence"/>
</dbReference>